<keyword evidence="7" id="KW-1185">Reference proteome</keyword>
<evidence type="ECO:0000313" key="7">
    <source>
        <dbReference type="Proteomes" id="UP000319257"/>
    </source>
</evidence>
<evidence type="ECO:0000256" key="5">
    <source>
        <dbReference type="SAM" id="Phobius"/>
    </source>
</evidence>
<keyword evidence="4 5" id="KW-0472">Membrane</keyword>
<gene>
    <name evidence="6" type="ORF">E0L32_007535</name>
</gene>
<dbReference type="STRING" id="1093900.A0A507B4K0"/>
<dbReference type="InterPro" id="IPR050360">
    <property type="entry name" value="MFS_Sugar_Transporters"/>
</dbReference>
<dbReference type="PANTHER" id="PTHR48022:SF2">
    <property type="entry name" value="PLASTIDIC GLUCOSE TRANSPORTER 4"/>
    <property type="match status" value="1"/>
</dbReference>
<dbReference type="EMBL" id="SKBQ01000046">
    <property type="protein sequence ID" value="TPX11798.1"/>
    <property type="molecule type" value="Genomic_DNA"/>
</dbReference>
<reference evidence="6 7" key="1">
    <citation type="submission" date="2019-06" db="EMBL/GenBank/DDBJ databases">
        <title>Draft genome sequence of the filamentous fungus Phialemoniopsis curvata isolated from diesel fuel.</title>
        <authorList>
            <person name="Varaljay V.A."/>
            <person name="Lyon W.J."/>
            <person name="Crouch A.L."/>
            <person name="Drake C.E."/>
            <person name="Hollomon J.M."/>
            <person name="Nadeau L.J."/>
            <person name="Nunn H.S."/>
            <person name="Stevenson B.S."/>
            <person name="Bojanowski C.L."/>
            <person name="Crookes-Goodson W.J."/>
        </authorList>
    </citation>
    <scope>NUCLEOTIDE SEQUENCE [LARGE SCALE GENOMIC DNA]</scope>
    <source>
        <strain evidence="6 7">D216</strain>
    </source>
</reference>
<evidence type="ECO:0000256" key="3">
    <source>
        <dbReference type="ARBA" id="ARBA00022989"/>
    </source>
</evidence>
<dbReference type="GO" id="GO:0005351">
    <property type="term" value="F:carbohydrate:proton symporter activity"/>
    <property type="evidence" value="ECO:0007669"/>
    <property type="project" value="TreeGrafter"/>
</dbReference>
<dbReference type="InterPro" id="IPR005829">
    <property type="entry name" value="Sugar_transporter_CS"/>
</dbReference>
<proteinExistence type="predicted"/>
<organism evidence="6 7">
    <name type="scientific">Thyridium curvatum</name>
    <dbReference type="NCBI Taxonomy" id="1093900"/>
    <lineage>
        <taxon>Eukaryota</taxon>
        <taxon>Fungi</taxon>
        <taxon>Dikarya</taxon>
        <taxon>Ascomycota</taxon>
        <taxon>Pezizomycotina</taxon>
        <taxon>Sordariomycetes</taxon>
        <taxon>Sordariomycetidae</taxon>
        <taxon>Thyridiales</taxon>
        <taxon>Thyridiaceae</taxon>
        <taxon>Thyridium</taxon>
    </lineage>
</organism>
<dbReference type="Gene3D" id="1.20.1250.20">
    <property type="entry name" value="MFS general substrate transporter like domains"/>
    <property type="match status" value="1"/>
</dbReference>
<protein>
    <recommendedName>
        <fullName evidence="8">Major facilitator superfamily (MFS) profile domain-containing protein</fullName>
    </recommendedName>
</protein>
<dbReference type="GeneID" id="41974982"/>
<feature type="transmembrane region" description="Helical" evidence="5">
    <location>
        <begin position="188"/>
        <end position="205"/>
    </location>
</feature>
<keyword evidence="3 5" id="KW-1133">Transmembrane helix</keyword>
<comment type="caution">
    <text evidence="6">The sequence shown here is derived from an EMBL/GenBank/DDBJ whole genome shotgun (WGS) entry which is preliminary data.</text>
</comment>
<dbReference type="InterPro" id="IPR005828">
    <property type="entry name" value="MFS_sugar_transport-like"/>
</dbReference>
<dbReference type="Pfam" id="PF00083">
    <property type="entry name" value="Sugar_tr"/>
    <property type="match status" value="1"/>
</dbReference>
<dbReference type="AlphaFoldDB" id="A0A507B4K0"/>
<dbReference type="SUPFAM" id="SSF103473">
    <property type="entry name" value="MFS general substrate transporter"/>
    <property type="match status" value="1"/>
</dbReference>
<dbReference type="OrthoDB" id="2544694at2759"/>
<comment type="subcellular location">
    <subcellularLocation>
        <location evidence="1">Membrane</location>
        <topology evidence="1">Multi-pass membrane protein</topology>
    </subcellularLocation>
</comment>
<evidence type="ECO:0000313" key="6">
    <source>
        <dbReference type="EMBL" id="TPX11798.1"/>
    </source>
</evidence>
<name>A0A507B4K0_9PEZI</name>
<dbReference type="PANTHER" id="PTHR48022">
    <property type="entry name" value="PLASTIDIC GLUCOSE TRANSPORTER 4"/>
    <property type="match status" value="1"/>
</dbReference>
<feature type="transmembrane region" description="Helical" evidence="5">
    <location>
        <begin position="147"/>
        <end position="168"/>
    </location>
</feature>
<feature type="transmembrane region" description="Helical" evidence="5">
    <location>
        <begin position="46"/>
        <end position="66"/>
    </location>
</feature>
<evidence type="ECO:0000256" key="1">
    <source>
        <dbReference type="ARBA" id="ARBA00004141"/>
    </source>
</evidence>
<sequence length="254" mass="27596">MAAINHVEATGNVGTAQAIDKAPAAGEPVQMRSTLDDLPMLKALRMYWRISLICMLGAFCAALDGYQVSISSSIVSNKGFIRTMSNGGTKLDPTHVAVWGDMLSTDQLVGVGFLQLATDTLGRKVAMHITWLTLCISVAVESAASNWLYWLFAKLIGGAGLGMMQATYPLYIIEQGPTHIRGLLTTSYMFWYVAAQIFAPLHVFYNRRFLGSPSSSCLGDSGDFHTTGLPLVVIFNRSLGIMSARFPSTQFIIE</sequence>
<evidence type="ECO:0000256" key="2">
    <source>
        <dbReference type="ARBA" id="ARBA00022692"/>
    </source>
</evidence>
<dbReference type="Proteomes" id="UP000319257">
    <property type="component" value="Unassembled WGS sequence"/>
</dbReference>
<dbReference type="InterPro" id="IPR036259">
    <property type="entry name" value="MFS_trans_sf"/>
</dbReference>
<accession>A0A507B4K0</accession>
<dbReference type="RefSeq" id="XP_030993509.1">
    <property type="nucleotide sequence ID" value="XM_031142290.1"/>
</dbReference>
<evidence type="ECO:0008006" key="8">
    <source>
        <dbReference type="Google" id="ProtNLM"/>
    </source>
</evidence>
<dbReference type="GO" id="GO:0016020">
    <property type="term" value="C:membrane"/>
    <property type="evidence" value="ECO:0007669"/>
    <property type="project" value="UniProtKB-SubCell"/>
</dbReference>
<evidence type="ECO:0000256" key="4">
    <source>
        <dbReference type="ARBA" id="ARBA00023136"/>
    </source>
</evidence>
<dbReference type="PROSITE" id="PS00217">
    <property type="entry name" value="SUGAR_TRANSPORT_2"/>
    <property type="match status" value="1"/>
</dbReference>
<dbReference type="InParanoid" id="A0A507B4K0"/>
<keyword evidence="2 5" id="KW-0812">Transmembrane</keyword>